<evidence type="ECO:0000313" key="2">
    <source>
        <dbReference type="Proteomes" id="UP001265746"/>
    </source>
</evidence>
<comment type="caution">
    <text evidence="1">The sequence shown here is derived from an EMBL/GenBank/DDBJ whole genome shotgun (WGS) entry which is preliminary data.</text>
</comment>
<sequence length="325" mass="36829">MAFPSLKEFCYGPCLVKSSVVELQDARKDLRAVLGAAESLGALQGYATKQESIDVFQKMGLGGWLMLWMPVRTRLDRLHLEFGNGHEFEDFFRPLPPLTSFTALRTLFLSQGTIRFFQPPDEVTPMDSLIRLLPKSIEELSIKDFSEDFRAAVLELAKQTRAGEFPNLRQVRLIGNEIPSMMTGSSFLFLAGEEEGEDSNDECIISVIHMPGEGVDCSQTLNEDHHELSGDDISDWALYEEEMSFDQHWMDVFDRCQSDHAFLFSIVRHVQRHSEVVLYAALTSATLRRKVRKLFAEANVKFECVGVGSAELWDSDRGKLNIAYM</sequence>
<name>A0AAD9SES9_PHOAM</name>
<protein>
    <submittedName>
        <fullName evidence="1">Uncharacterized protein</fullName>
    </submittedName>
</protein>
<dbReference type="EMBL" id="JAUJFL010000003">
    <property type="protein sequence ID" value="KAK2606826.1"/>
    <property type="molecule type" value="Genomic_DNA"/>
</dbReference>
<proteinExistence type="predicted"/>
<reference evidence="1" key="1">
    <citation type="submission" date="2023-06" db="EMBL/GenBank/DDBJ databases">
        <authorList>
            <person name="Noh H."/>
        </authorList>
    </citation>
    <scope>NUCLEOTIDE SEQUENCE</scope>
    <source>
        <strain evidence="1">DUCC20226</strain>
    </source>
</reference>
<gene>
    <name evidence="1" type="ORF">N8I77_005551</name>
</gene>
<organism evidence="1 2">
    <name type="scientific">Phomopsis amygdali</name>
    <name type="common">Fusicoccum amygdali</name>
    <dbReference type="NCBI Taxonomy" id="1214568"/>
    <lineage>
        <taxon>Eukaryota</taxon>
        <taxon>Fungi</taxon>
        <taxon>Dikarya</taxon>
        <taxon>Ascomycota</taxon>
        <taxon>Pezizomycotina</taxon>
        <taxon>Sordariomycetes</taxon>
        <taxon>Sordariomycetidae</taxon>
        <taxon>Diaporthales</taxon>
        <taxon>Diaporthaceae</taxon>
        <taxon>Diaporthe</taxon>
    </lineage>
</organism>
<evidence type="ECO:0000313" key="1">
    <source>
        <dbReference type="EMBL" id="KAK2606826.1"/>
    </source>
</evidence>
<dbReference type="AlphaFoldDB" id="A0AAD9SES9"/>
<accession>A0AAD9SES9</accession>
<keyword evidence="2" id="KW-1185">Reference proteome</keyword>
<dbReference type="Proteomes" id="UP001265746">
    <property type="component" value="Unassembled WGS sequence"/>
</dbReference>